<dbReference type="Proteomes" id="UP001597221">
    <property type="component" value="Unassembled WGS sequence"/>
</dbReference>
<dbReference type="CDD" id="cd00452">
    <property type="entry name" value="KDPG_aldolase"/>
    <property type="match status" value="1"/>
</dbReference>
<evidence type="ECO:0000256" key="5">
    <source>
        <dbReference type="ARBA" id="ARBA00023277"/>
    </source>
</evidence>
<comment type="caution">
    <text evidence="6">The sequence shown here is derived from an EMBL/GenBank/DDBJ whole genome shotgun (WGS) entry which is preliminary data.</text>
</comment>
<evidence type="ECO:0000256" key="4">
    <source>
        <dbReference type="ARBA" id="ARBA00023239"/>
    </source>
</evidence>
<name>A0ABW4HNL0_9BACI</name>
<dbReference type="SUPFAM" id="SSF51569">
    <property type="entry name" value="Aldolase"/>
    <property type="match status" value="1"/>
</dbReference>
<comment type="pathway">
    <text evidence="1">Carbohydrate acid metabolism.</text>
</comment>
<comment type="subunit">
    <text evidence="3">Homotrimer.</text>
</comment>
<dbReference type="PANTHER" id="PTHR30246:SF1">
    <property type="entry name" value="2-DEHYDRO-3-DEOXY-6-PHOSPHOGALACTONATE ALDOLASE-RELATED"/>
    <property type="match status" value="1"/>
</dbReference>
<dbReference type="PANTHER" id="PTHR30246">
    <property type="entry name" value="2-KETO-3-DEOXY-6-PHOSPHOGLUCONATE ALDOLASE"/>
    <property type="match status" value="1"/>
</dbReference>
<dbReference type="NCBIfam" id="TIGR01182">
    <property type="entry name" value="eda"/>
    <property type="match status" value="1"/>
</dbReference>
<dbReference type="InterPro" id="IPR013785">
    <property type="entry name" value="Aldolase_TIM"/>
</dbReference>
<dbReference type="RefSeq" id="WP_379596236.1">
    <property type="nucleotide sequence ID" value="NZ_JBHUDE010000017.1"/>
</dbReference>
<evidence type="ECO:0000313" key="7">
    <source>
        <dbReference type="Proteomes" id="UP001597221"/>
    </source>
</evidence>
<comment type="similarity">
    <text evidence="2">Belongs to the KHG/KDPG aldolase family.</text>
</comment>
<dbReference type="Pfam" id="PF01081">
    <property type="entry name" value="Aldolase"/>
    <property type="match status" value="1"/>
</dbReference>
<organism evidence="6 7">
    <name type="scientific">Oceanobacillus luteolus</name>
    <dbReference type="NCBI Taxonomy" id="1274358"/>
    <lineage>
        <taxon>Bacteria</taxon>
        <taxon>Bacillati</taxon>
        <taxon>Bacillota</taxon>
        <taxon>Bacilli</taxon>
        <taxon>Bacillales</taxon>
        <taxon>Bacillaceae</taxon>
        <taxon>Oceanobacillus</taxon>
    </lineage>
</organism>
<evidence type="ECO:0000313" key="6">
    <source>
        <dbReference type="EMBL" id="MFD1606906.1"/>
    </source>
</evidence>
<sequence length="214" mass="23052">MSIEQQIQQEKVVSVIRKANEENIVPILEALHEGGINSVEITAETPRVLHIIETAVKHVGDRMNIGAGTVLDTETARAVIMAGASFIVSPTLNTETLKLTNRYGILNIPGVLTPTEIVTAYEHGAKMVKIFPAETFGPNYVKNILGPLPHVKAMVTGGITLDNMTEYLAKGSAAVGIGSNLVNAGKLNTKEDYEKLTAVAKQYTDKVKAFERGL</sequence>
<evidence type="ECO:0000256" key="2">
    <source>
        <dbReference type="ARBA" id="ARBA00006906"/>
    </source>
</evidence>
<accession>A0ABW4HNL0</accession>
<evidence type="ECO:0000256" key="3">
    <source>
        <dbReference type="ARBA" id="ARBA00011233"/>
    </source>
</evidence>
<proteinExistence type="inferred from homology"/>
<keyword evidence="5" id="KW-0119">Carbohydrate metabolism</keyword>
<gene>
    <name evidence="6" type="ORF">ACFSBH_04495</name>
</gene>
<keyword evidence="4" id="KW-0456">Lyase</keyword>
<reference evidence="7" key="1">
    <citation type="journal article" date="2019" name="Int. J. Syst. Evol. Microbiol.">
        <title>The Global Catalogue of Microorganisms (GCM) 10K type strain sequencing project: providing services to taxonomists for standard genome sequencing and annotation.</title>
        <authorList>
            <consortium name="The Broad Institute Genomics Platform"/>
            <consortium name="The Broad Institute Genome Sequencing Center for Infectious Disease"/>
            <person name="Wu L."/>
            <person name="Ma J."/>
        </authorList>
    </citation>
    <scope>NUCLEOTIDE SEQUENCE [LARGE SCALE GENOMIC DNA]</scope>
    <source>
        <strain evidence="7">CGMCC 1.12376</strain>
    </source>
</reference>
<dbReference type="InterPro" id="IPR000887">
    <property type="entry name" value="Aldlse_KDPG_KHG"/>
</dbReference>
<keyword evidence="7" id="KW-1185">Reference proteome</keyword>
<dbReference type="EMBL" id="JBHUDE010000017">
    <property type="protein sequence ID" value="MFD1606906.1"/>
    <property type="molecule type" value="Genomic_DNA"/>
</dbReference>
<evidence type="ECO:0000256" key="1">
    <source>
        <dbReference type="ARBA" id="ARBA00004761"/>
    </source>
</evidence>
<protein>
    <submittedName>
        <fullName evidence="6">Bifunctional 4-hydroxy-2-oxoglutarate aldolase/2-dehydro-3-deoxy-phosphogluconate aldolase</fullName>
    </submittedName>
</protein>
<dbReference type="Gene3D" id="3.20.20.70">
    <property type="entry name" value="Aldolase class I"/>
    <property type="match status" value="1"/>
</dbReference>